<dbReference type="InterPro" id="IPR025194">
    <property type="entry name" value="RodZ-like_C"/>
</dbReference>
<gene>
    <name evidence="2" type="ORF">METZ01_LOCUS417056</name>
</gene>
<dbReference type="Pfam" id="PF13464">
    <property type="entry name" value="RodZ_C"/>
    <property type="match status" value="1"/>
</dbReference>
<feature type="non-terminal residue" evidence="2">
    <location>
        <position position="1"/>
    </location>
</feature>
<protein>
    <recommendedName>
        <fullName evidence="1">Cytoskeleton protein RodZ-like C-terminal domain-containing protein</fullName>
    </recommendedName>
</protein>
<evidence type="ECO:0000313" key="2">
    <source>
        <dbReference type="EMBL" id="SVD64202.1"/>
    </source>
</evidence>
<reference evidence="2" key="1">
    <citation type="submission" date="2018-05" db="EMBL/GenBank/DDBJ databases">
        <authorList>
            <person name="Lanie J.A."/>
            <person name="Ng W.-L."/>
            <person name="Kazmierczak K.M."/>
            <person name="Andrzejewski T.M."/>
            <person name="Davidsen T.M."/>
            <person name="Wayne K.J."/>
            <person name="Tettelin H."/>
            <person name="Glass J.I."/>
            <person name="Rusch D."/>
            <person name="Podicherti R."/>
            <person name="Tsui H.-C.T."/>
            <person name="Winkler M.E."/>
        </authorList>
    </citation>
    <scope>NUCLEOTIDE SEQUENCE</scope>
</reference>
<feature type="domain" description="Cytoskeleton protein RodZ-like C-terminal" evidence="1">
    <location>
        <begin position="2"/>
        <end position="39"/>
    </location>
</feature>
<evidence type="ECO:0000259" key="1">
    <source>
        <dbReference type="Pfam" id="PF13464"/>
    </source>
</evidence>
<accession>A0A382WZE1</accession>
<dbReference type="EMBL" id="UINC01163739">
    <property type="protein sequence ID" value="SVD64202.1"/>
    <property type="molecule type" value="Genomic_DNA"/>
</dbReference>
<proteinExistence type="predicted"/>
<sequence>YQIPDRPGLSLMTGNAGALEITVDGKIVPEVGKLGEVRRKILMEVESLKSGQAVVE</sequence>
<dbReference type="AlphaFoldDB" id="A0A382WZE1"/>
<organism evidence="2">
    <name type="scientific">marine metagenome</name>
    <dbReference type="NCBI Taxonomy" id="408172"/>
    <lineage>
        <taxon>unclassified sequences</taxon>
        <taxon>metagenomes</taxon>
        <taxon>ecological metagenomes</taxon>
    </lineage>
</organism>
<name>A0A382WZE1_9ZZZZ</name>